<dbReference type="AlphaFoldDB" id="A0ABD2XM47"/>
<protein>
    <recommendedName>
        <fullName evidence="4">Deacetylase sirtuin-type domain-containing protein</fullName>
    </recommendedName>
</protein>
<evidence type="ECO:0000313" key="6">
    <source>
        <dbReference type="Proteomes" id="UP001627154"/>
    </source>
</evidence>
<accession>A0ABD2XM47</accession>
<dbReference type="Pfam" id="PF02146">
    <property type="entry name" value="SIR2"/>
    <property type="match status" value="1"/>
</dbReference>
<evidence type="ECO:0000313" key="5">
    <source>
        <dbReference type="EMBL" id="KAL3406402.1"/>
    </source>
</evidence>
<sequence>MALVVTTIRAINRKNRSLSLNLADRLGYCVSQSNLAFVPKCEPVKSEEVELLKQFLRDCGKICVVTGAGISTESGIPDYRSEGVGLYATSNRRPMSYQDFCKSEKNRKRYWARNYAAWPSFSLFQPNYTHKWLKSMEDIGKVNCVITQNVDYLHRKAGSKNVIELHGTGYNVKCMRCERQVDRFEFQKILDELNPSLKVTSTEIRPDGDVELTQEQADGFVVPPCSSCGGILKPNIVFFGDNVARNVVEQVKSEVEDADSLLVLGTSLTTFSGYRIILQATEAVKPIAIVNIGDTRGDSHAQLKIRGRCGEILESIGNKL</sequence>
<feature type="domain" description="Deacetylase sirtuin-type" evidence="4">
    <location>
        <begin position="42"/>
        <end position="320"/>
    </location>
</feature>
<dbReference type="NCBIfam" id="NF003738">
    <property type="entry name" value="PRK05333.1"/>
    <property type="match status" value="1"/>
</dbReference>
<evidence type="ECO:0000256" key="3">
    <source>
        <dbReference type="PROSITE-ProRule" id="PRU00236"/>
    </source>
</evidence>
<dbReference type="Gene3D" id="3.40.50.1220">
    <property type="entry name" value="TPP-binding domain"/>
    <property type="match status" value="1"/>
</dbReference>
<dbReference type="Proteomes" id="UP001627154">
    <property type="component" value="Unassembled WGS sequence"/>
</dbReference>
<dbReference type="EMBL" id="JBJJXI010000019">
    <property type="protein sequence ID" value="KAL3406402.1"/>
    <property type="molecule type" value="Genomic_DNA"/>
</dbReference>
<evidence type="ECO:0000256" key="2">
    <source>
        <dbReference type="ARBA" id="ARBA00023027"/>
    </source>
</evidence>
<dbReference type="GO" id="GO:0016740">
    <property type="term" value="F:transferase activity"/>
    <property type="evidence" value="ECO:0007669"/>
    <property type="project" value="UniProtKB-KW"/>
</dbReference>
<evidence type="ECO:0000256" key="1">
    <source>
        <dbReference type="ARBA" id="ARBA00022679"/>
    </source>
</evidence>
<dbReference type="PROSITE" id="PS50305">
    <property type="entry name" value="SIRTUIN"/>
    <property type="match status" value="1"/>
</dbReference>
<gene>
    <name evidence="5" type="ORF">TKK_001733</name>
</gene>
<organism evidence="5 6">
    <name type="scientific">Trichogramma kaykai</name>
    <dbReference type="NCBI Taxonomy" id="54128"/>
    <lineage>
        <taxon>Eukaryota</taxon>
        <taxon>Metazoa</taxon>
        <taxon>Ecdysozoa</taxon>
        <taxon>Arthropoda</taxon>
        <taxon>Hexapoda</taxon>
        <taxon>Insecta</taxon>
        <taxon>Pterygota</taxon>
        <taxon>Neoptera</taxon>
        <taxon>Endopterygota</taxon>
        <taxon>Hymenoptera</taxon>
        <taxon>Apocrita</taxon>
        <taxon>Proctotrupomorpha</taxon>
        <taxon>Chalcidoidea</taxon>
        <taxon>Trichogrammatidae</taxon>
        <taxon>Trichogramma</taxon>
    </lineage>
</organism>
<keyword evidence="1" id="KW-0808">Transferase</keyword>
<proteinExistence type="predicted"/>
<dbReference type="Gene3D" id="3.30.1600.10">
    <property type="entry name" value="SIR2/SIRT2 'Small Domain"/>
    <property type="match status" value="1"/>
</dbReference>
<dbReference type="InterPro" id="IPR003000">
    <property type="entry name" value="Sirtuin"/>
</dbReference>
<name>A0ABD2XM47_9HYME</name>
<dbReference type="InterPro" id="IPR029035">
    <property type="entry name" value="DHS-like_NAD/FAD-binding_dom"/>
</dbReference>
<reference evidence="5 6" key="1">
    <citation type="journal article" date="2024" name="bioRxiv">
        <title>A reference genome for Trichogramma kaykai: A tiny desert-dwelling parasitoid wasp with competing sex-ratio distorters.</title>
        <authorList>
            <person name="Culotta J."/>
            <person name="Lindsey A.R."/>
        </authorList>
    </citation>
    <scope>NUCLEOTIDE SEQUENCE [LARGE SCALE GENOMIC DNA]</scope>
    <source>
        <strain evidence="5 6">KSX58</strain>
    </source>
</reference>
<comment type="caution">
    <text evidence="5">The sequence shown here is derived from an EMBL/GenBank/DDBJ whole genome shotgun (WGS) entry which is preliminary data.</text>
</comment>
<dbReference type="PANTHER" id="PTHR11085">
    <property type="entry name" value="NAD-DEPENDENT PROTEIN DEACYLASE SIRTUIN-5, MITOCHONDRIAL-RELATED"/>
    <property type="match status" value="1"/>
</dbReference>
<dbReference type="PANTHER" id="PTHR11085:SF10">
    <property type="entry name" value="NAD-DEPENDENT PROTEIN DEACYLASE SIRTUIN-5, MITOCHONDRIAL-RELATED"/>
    <property type="match status" value="1"/>
</dbReference>
<keyword evidence="6" id="KW-1185">Reference proteome</keyword>
<dbReference type="InterPro" id="IPR050134">
    <property type="entry name" value="NAD-dep_sirtuin_deacylases"/>
</dbReference>
<dbReference type="InterPro" id="IPR026590">
    <property type="entry name" value="Ssirtuin_cat_dom"/>
</dbReference>
<dbReference type="SUPFAM" id="SSF52467">
    <property type="entry name" value="DHS-like NAD/FAD-binding domain"/>
    <property type="match status" value="1"/>
</dbReference>
<dbReference type="InterPro" id="IPR026591">
    <property type="entry name" value="Sirtuin_cat_small_dom_sf"/>
</dbReference>
<evidence type="ECO:0000259" key="4">
    <source>
        <dbReference type="PROSITE" id="PS50305"/>
    </source>
</evidence>
<keyword evidence="2" id="KW-0520">NAD</keyword>
<comment type="caution">
    <text evidence="3">Lacks conserved residue(s) required for the propagation of feature annotation.</text>
</comment>